<keyword evidence="7" id="KW-0443">Lipid metabolism</keyword>
<reference evidence="9" key="2">
    <citation type="submission" date="2023-05" db="EMBL/GenBank/DDBJ databases">
        <authorList>
            <person name="Schelkunov M.I."/>
        </authorList>
    </citation>
    <scope>NUCLEOTIDE SEQUENCE</scope>
    <source>
        <strain evidence="9">Hsosn_3</strain>
        <tissue evidence="9">Leaf</tissue>
    </source>
</reference>
<organism evidence="9 10">
    <name type="scientific">Heracleum sosnowskyi</name>
    <dbReference type="NCBI Taxonomy" id="360622"/>
    <lineage>
        <taxon>Eukaryota</taxon>
        <taxon>Viridiplantae</taxon>
        <taxon>Streptophyta</taxon>
        <taxon>Embryophyta</taxon>
        <taxon>Tracheophyta</taxon>
        <taxon>Spermatophyta</taxon>
        <taxon>Magnoliopsida</taxon>
        <taxon>eudicotyledons</taxon>
        <taxon>Gunneridae</taxon>
        <taxon>Pentapetalae</taxon>
        <taxon>asterids</taxon>
        <taxon>campanulids</taxon>
        <taxon>Apiales</taxon>
        <taxon>Apiaceae</taxon>
        <taxon>Apioideae</taxon>
        <taxon>apioid superclade</taxon>
        <taxon>Tordylieae</taxon>
        <taxon>Tordyliinae</taxon>
        <taxon>Heracleum</taxon>
    </lineage>
</organism>
<name>A0AAD8I3Z2_9APIA</name>
<dbReference type="InterPro" id="IPR035669">
    <property type="entry name" value="SGNH_plant_lipase-like"/>
</dbReference>
<dbReference type="GO" id="GO:0016042">
    <property type="term" value="P:lipid catabolic process"/>
    <property type="evidence" value="ECO:0007669"/>
    <property type="project" value="UniProtKB-KW"/>
</dbReference>
<evidence type="ECO:0000256" key="8">
    <source>
        <dbReference type="SAM" id="SignalP"/>
    </source>
</evidence>
<evidence type="ECO:0000256" key="6">
    <source>
        <dbReference type="ARBA" id="ARBA00022963"/>
    </source>
</evidence>
<keyword evidence="4 8" id="KW-0732">Signal</keyword>
<dbReference type="SUPFAM" id="SSF52266">
    <property type="entry name" value="SGNH hydrolase"/>
    <property type="match status" value="1"/>
</dbReference>
<dbReference type="PANTHER" id="PTHR45650">
    <property type="entry name" value="GDSL-LIKE LIPASE/ACYLHYDROLASE-RELATED"/>
    <property type="match status" value="1"/>
</dbReference>
<keyword evidence="3" id="KW-0964">Secreted</keyword>
<dbReference type="Gene3D" id="3.40.50.1110">
    <property type="entry name" value="SGNH hydrolase"/>
    <property type="match status" value="1"/>
</dbReference>
<evidence type="ECO:0000256" key="2">
    <source>
        <dbReference type="ARBA" id="ARBA00008668"/>
    </source>
</evidence>
<evidence type="ECO:0000256" key="1">
    <source>
        <dbReference type="ARBA" id="ARBA00004613"/>
    </source>
</evidence>
<evidence type="ECO:0000313" key="9">
    <source>
        <dbReference type="EMBL" id="KAK1378531.1"/>
    </source>
</evidence>
<dbReference type="AlphaFoldDB" id="A0AAD8I3Z2"/>
<comment type="subcellular location">
    <subcellularLocation>
        <location evidence="1">Secreted</location>
    </subcellularLocation>
</comment>
<dbReference type="Pfam" id="PF00657">
    <property type="entry name" value="Lipase_GDSL"/>
    <property type="match status" value="1"/>
</dbReference>
<sequence>MAYAVKLWFLLVLTLFRNKIIDAGPVCQQIPCYFVFGDSLADNGNNNNLKTEAKVNFLPYGIDFLDGPTGRFTNGRNFADVIGEFLGLKEYLPSFAASKGKNSLNGVNYASGGCGILPETGRNLGEVISFDEQLINHNTTVSHVSAALGGDKQKVANHLNKGIYIVGFGSNDYINNYLMPNLYPNSKKHTPDQYAQILINKYSTQLTTLYNYGARKIAVFGLGAIGCTPQASVSNKPNLLGCVDSTNKAVEHFNNKLKPLVEDLNRKHAGAHFIYVNVSNFSPEIGVLNKPCCKISENYGAGHCIPNHAPCHFRSFKSFFDGFHPTETRHVLLAGRAYVSKTAADAYPYDIRHLASI</sequence>
<comment type="similarity">
    <text evidence="2">Belongs to the 'GDSL' lipolytic enzyme family.</text>
</comment>
<dbReference type="PANTHER" id="PTHR45650:SF3">
    <property type="entry name" value="OS01G0748500 PROTEIN"/>
    <property type="match status" value="1"/>
</dbReference>
<dbReference type="InterPro" id="IPR036514">
    <property type="entry name" value="SGNH_hydro_sf"/>
</dbReference>
<gene>
    <name evidence="9" type="ORF">POM88_025275</name>
</gene>
<dbReference type="GO" id="GO:0016788">
    <property type="term" value="F:hydrolase activity, acting on ester bonds"/>
    <property type="evidence" value="ECO:0007669"/>
    <property type="project" value="InterPro"/>
</dbReference>
<dbReference type="CDD" id="cd01837">
    <property type="entry name" value="SGNH_plant_lipase_like"/>
    <property type="match status" value="1"/>
</dbReference>
<proteinExistence type="inferred from homology"/>
<accession>A0AAD8I3Z2</accession>
<evidence type="ECO:0000256" key="3">
    <source>
        <dbReference type="ARBA" id="ARBA00022525"/>
    </source>
</evidence>
<evidence type="ECO:0000256" key="5">
    <source>
        <dbReference type="ARBA" id="ARBA00022801"/>
    </source>
</evidence>
<keyword evidence="10" id="KW-1185">Reference proteome</keyword>
<dbReference type="GO" id="GO:0005576">
    <property type="term" value="C:extracellular region"/>
    <property type="evidence" value="ECO:0007669"/>
    <property type="project" value="UniProtKB-SubCell"/>
</dbReference>
<feature type="signal peptide" evidence="8">
    <location>
        <begin position="1"/>
        <end position="23"/>
    </location>
</feature>
<evidence type="ECO:0000256" key="7">
    <source>
        <dbReference type="ARBA" id="ARBA00023098"/>
    </source>
</evidence>
<dbReference type="InterPro" id="IPR051238">
    <property type="entry name" value="GDSL_esterase/lipase"/>
</dbReference>
<dbReference type="InterPro" id="IPR001087">
    <property type="entry name" value="GDSL"/>
</dbReference>
<comment type="caution">
    <text evidence="9">The sequence shown here is derived from an EMBL/GenBank/DDBJ whole genome shotgun (WGS) entry which is preliminary data.</text>
</comment>
<keyword evidence="6" id="KW-0442">Lipid degradation</keyword>
<dbReference type="EMBL" id="JAUIZM010000006">
    <property type="protein sequence ID" value="KAK1378531.1"/>
    <property type="molecule type" value="Genomic_DNA"/>
</dbReference>
<reference evidence="9" key="1">
    <citation type="submission" date="2023-02" db="EMBL/GenBank/DDBJ databases">
        <title>Genome of toxic invasive species Heracleum sosnowskyi carries increased number of genes despite the absence of recent whole-genome duplications.</title>
        <authorList>
            <person name="Schelkunov M."/>
            <person name="Shtratnikova V."/>
            <person name="Makarenko M."/>
            <person name="Klepikova A."/>
            <person name="Omelchenko D."/>
            <person name="Novikova G."/>
            <person name="Obukhova E."/>
            <person name="Bogdanov V."/>
            <person name="Penin A."/>
            <person name="Logacheva M."/>
        </authorList>
    </citation>
    <scope>NUCLEOTIDE SEQUENCE</scope>
    <source>
        <strain evidence="9">Hsosn_3</strain>
        <tissue evidence="9">Leaf</tissue>
    </source>
</reference>
<evidence type="ECO:0000256" key="4">
    <source>
        <dbReference type="ARBA" id="ARBA00022729"/>
    </source>
</evidence>
<protein>
    <submittedName>
        <fullName evidence="9">GDSL esterase/lipase</fullName>
    </submittedName>
</protein>
<dbReference type="Proteomes" id="UP001237642">
    <property type="component" value="Unassembled WGS sequence"/>
</dbReference>
<evidence type="ECO:0000313" key="10">
    <source>
        <dbReference type="Proteomes" id="UP001237642"/>
    </source>
</evidence>
<feature type="chain" id="PRO_5041928793" evidence="8">
    <location>
        <begin position="24"/>
        <end position="357"/>
    </location>
</feature>
<keyword evidence="5" id="KW-0378">Hydrolase</keyword>